<feature type="compositionally biased region" description="Low complexity" evidence="4">
    <location>
        <begin position="1165"/>
        <end position="1191"/>
    </location>
</feature>
<reference evidence="6" key="2">
    <citation type="submission" date="2022-06" db="UniProtKB">
        <authorList>
            <consortium name="EnsemblMetazoa"/>
        </authorList>
    </citation>
    <scope>IDENTIFICATION</scope>
</reference>
<keyword evidence="7" id="KW-1185">Reference proteome</keyword>
<feature type="region of interest" description="Disordered" evidence="4">
    <location>
        <begin position="822"/>
        <end position="846"/>
    </location>
</feature>
<dbReference type="GO" id="GO:0005881">
    <property type="term" value="C:cytoplasmic microtubule"/>
    <property type="evidence" value="ECO:0007669"/>
    <property type="project" value="TreeGrafter"/>
</dbReference>
<feature type="compositionally biased region" description="Polar residues" evidence="4">
    <location>
        <begin position="411"/>
        <end position="422"/>
    </location>
</feature>
<evidence type="ECO:0000313" key="6">
    <source>
        <dbReference type="EnsemblMetazoa" id="OVOC6195.1"/>
    </source>
</evidence>
<dbReference type="InterPro" id="IPR016024">
    <property type="entry name" value="ARM-type_fold"/>
</dbReference>
<dbReference type="GO" id="GO:1905515">
    <property type="term" value="P:non-motile cilium assembly"/>
    <property type="evidence" value="ECO:0007669"/>
    <property type="project" value="EnsemblMetazoa"/>
</dbReference>
<feature type="compositionally biased region" description="Low complexity" evidence="4">
    <location>
        <begin position="641"/>
        <end position="657"/>
    </location>
</feature>
<dbReference type="SUPFAM" id="SSF48371">
    <property type="entry name" value="ARM repeat"/>
    <property type="match status" value="2"/>
</dbReference>
<feature type="domain" description="TOG" evidence="5">
    <location>
        <begin position="925"/>
        <end position="1160"/>
    </location>
</feature>
<feature type="region of interest" description="Disordered" evidence="4">
    <location>
        <begin position="641"/>
        <end position="663"/>
    </location>
</feature>
<comment type="subcellular location">
    <subcellularLocation>
        <location evidence="1">Cytoplasm</location>
        <location evidence="1">Cytoskeleton</location>
    </subcellularLocation>
</comment>
<proteinExistence type="predicted"/>
<dbReference type="GO" id="GO:0043025">
    <property type="term" value="C:neuronal cell body"/>
    <property type="evidence" value="ECO:0007669"/>
    <property type="project" value="EnsemblMetazoa"/>
</dbReference>
<dbReference type="InterPro" id="IPR024395">
    <property type="entry name" value="CLASP_N_dom"/>
</dbReference>
<feature type="region of interest" description="Disordered" evidence="4">
    <location>
        <begin position="1162"/>
        <end position="1194"/>
    </location>
</feature>
<keyword evidence="3" id="KW-0206">Cytoskeleton</keyword>
<dbReference type="GO" id="GO:0030425">
    <property type="term" value="C:dendrite"/>
    <property type="evidence" value="ECO:0007669"/>
    <property type="project" value="EnsemblMetazoa"/>
</dbReference>
<feature type="domain" description="TOG" evidence="5">
    <location>
        <begin position="273"/>
        <end position="570"/>
    </location>
</feature>
<dbReference type="GO" id="GO:0006935">
    <property type="term" value="P:chemotaxis"/>
    <property type="evidence" value="ECO:0007669"/>
    <property type="project" value="EnsemblMetazoa"/>
</dbReference>
<dbReference type="EnsemblMetazoa" id="OVOC6195.1">
    <property type="protein sequence ID" value="OVOC6195.1"/>
    <property type="gene ID" value="WBGene00243004"/>
</dbReference>
<dbReference type="GO" id="GO:0007600">
    <property type="term" value="P:sensory perception"/>
    <property type="evidence" value="ECO:0007669"/>
    <property type="project" value="EnsemblMetazoa"/>
</dbReference>
<dbReference type="SMART" id="SM01349">
    <property type="entry name" value="TOG"/>
    <property type="match status" value="2"/>
</dbReference>
<evidence type="ECO:0000256" key="1">
    <source>
        <dbReference type="ARBA" id="ARBA00004245"/>
    </source>
</evidence>
<evidence type="ECO:0000256" key="2">
    <source>
        <dbReference type="ARBA" id="ARBA00022490"/>
    </source>
</evidence>
<feature type="region of interest" description="Disordered" evidence="4">
    <location>
        <begin position="873"/>
        <end position="899"/>
    </location>
</feature>
<dbReference type="PANTHER" id="PTHR21567:SF87">
    <property type="entry name" value="CRESCERIN-LIKE PROTEIN CHE-12"/>
    <property type="match status" value="1"/>
</dbReference>
<feature type="compositionally biased region" description="Polar residues" evidence="4">
    <location>
        <begin position="822"/>
        <end position="839"/>
    </location>
</feature>
<dbReference type="EMBL" id="CMVM020000170">
    <property type="status" value="NOT_ANNOTATED_CDS"/>
    <property type="molecule type" value="Genomic_DNA"/>
</dbReference>
<sequence>MLASIMTDSNMTPVLPPDEDIIEFLRNADFDVRLQTLCRLTVWVKHDPQWFSKFIKKGDLFKQFERLLMNDRWEVQHQCIKFLHDALPTFGNYVEWCITYLLPCIVTKLGSPKITIRRITNQMLIAYLKLQPDALNIVQKEIANFLFSGKNDAQTKDEALREIPNLMITECVNQNWKILISSLAEMMHTIPSNRHEKIVRLLAHFNVYLGTEKLQKTLSELTIEQYEICKKYEQLISEISETAKGIITASEYQNSIEKSLKNKEKIPPSIDVELRFRFGIIPVLTSTMLSNETDPTSRIAALEQVREIMNGIKLEDARKFATHLHSYFLTLGNVLDDLNFKVVALCLDVLRLTLEKVGPLLAPYIQDSIYLLYFIQIMPRRRSNLDHYTRASEGMRRLIANQTEEERASTNERTGQRMAQRQNDVQPDLRVHGCEHQIVGLISKHFGNQKSVIKQQIMAICMITMRNCSPKSVISCLCVYSEHRSSRIREEILNIMTAALLTFDSRSINLKAIADVVVPLLADQKRRVRLAAFELFAVFAHLSSGSIKRLLKSVSNLEQKHRAYGLLSAVKERISRKTLPKIRSDGLIEYAIPLDVSILMDREGWKKSLKTDNLDYEWIMSGSSGSSSVFSRRKWPPVTSVGKLSSSSVSTSENTNNEPIDDGEIQWKENFNEMLADSQDENIPANDTKTSIIERPYSNGCNHYKLNGNDVHEKYWNDNPSRLKSKSLKVKKNLDLSQPEEDDVQLSDSVDRIRLEKLQLDSNLHQKAYNDNNMIHKNAINAVNAKNTVGKRIGDENFAENGYTQTKSYKSDGNLFANNISQNGKVSNPNALPSKSGNNYDGYAPSEPAIPTRSLLSLVKKSLSHQNLACTSKSTGISQRAHASLKKNNKDNLSGKLNSASSMRSIVSNSSSTASISRRNKGIQNMEALLKNPESSLNDALEKLDAEDWNGKFCAIEVIIALAEMSPDVLVGNIHRVIMKLLKECKNLRSTVSRAAISSFGILFENLKTIMDSDIEKVCLVLMQKAGDVTNAFIRDDATIALEKMIKYASPGRSLNALVTAGAKSKSNTIRACCANLLIKLVERMGSINAVSSVEFPRFVTSLLLFARDANVIVRQTGKYGIRLLSQNNDLFDDAVGKSLNESERQNLRDVLEAINRKGMEESHLGSSTTSLGSISISRSSSVRRSGSNGRDATISQGIQQDLMEIRNNLIANEWERRMKGLKEFSEIVMKNDRAAISDTKVLGAFVGRTSDINFKVSVEAMETLITILPTLSPHFSKEPSLKTVLYQLVNSLMSHLASRSEGHRQHAKLCFEEITKYIENITLLASFSSATKQANVKQKPFMLHTLGKLMESVYSIKPRQVEATGLPVLWELLKTPPRSCSDLEVRDAIRNYAITLARCFGVKTLLELSTFRISPSQKKTLQELVS</sequence>
<dbReference type="InterPro" id="IPR011989">
    <property type="entry name" value="ARM-like"/>
</dbReference>
<dbReference type="GO" id="GO:0006972">
    <property type="term" value="P:hyperosmotic response"/>
    <property type="evidence" value="ECO:0007669"/>
    <property type="project" value="EnsemblMetazoa"/>
</dbReference>
<dbReference type="GO" id="GO:0035082">
    <property type="term" value="P:axoneme assembly"/>
    <property type="evidence" value="ECO:0007669"/>
    <property type="project" value="EnsemblMetazoa"/>
</dbReference>
<keyword evidence="2" id="KW-0963">Cytoplasm</keyword>
<dbReference type="InterPro" id="IPR034085">
    <property type="entry name" value="TOG"/>
</dbReference>
<dbReference type="Proteomes" id="UP000024404">
    <property type="component" value="Unassembled WGS sequence"/>
</dbReference>
<protein>
    <recommendedName>
        <fullName evidence="5">TOG domain-containing protein</fullName>
    </recommendedName>
</protein>
<dbReference type="OMA" id="DELCHAT"/>
<dbReference type="InterPro" id="IPR048491">
    <property type="entry name" value="XMAP215_CLASP_TOG"/>
</dbReference>
<reference evidence="7" key="1">
    <citation type="submission" date="2013-10" db="EMBL/GenBank/DDBJ databases">
        <title>Genome sequencing of Onchocerca volvulus.</title>
        <authorList>
            <person name="Cotton J."/>
            <person name="Tsai J."/>
            <person name="Stanley E."/>
            <person name="Tracey A."/>
            <person name="Holroyd N."/>
            <person name="Lustigman S."/>
            <person name="Berriman M."/>
        </authorList>
    </citation>
    <scope>NUCLEOTIDE SEQUENCE</scope>
</reference>
<dbReference type="AlphaFoldDB" id="A0A8R1Y0Q2"/>
<evidence type="ECO:0000256" key="4">
    <source>
        <dbReference type="SAM" id="MobiDB-lite"/>
    </source>
</evidence>
<dbReference type="Pfam" id="PF21041">
    <property type="entry name" value="XMAP215_CLASP_TOG"/>
    <property type="match status" value="1"/>
</dbReference>
<dbReference type="GO" id="GO:0008017">
    <property type="term" value="F:microtubule binding"/>
    <property type="evidence" value="ECO:0007669"/>
    <property type="project" value="TreeGrafter"/>
</dbReference>
<organism evidence="6 7">
    <name type="scientific">Onchocerca volvulus</name>
    <dbReference type="NCBI Taxonomy" id="6282"/>
    <lineage>
        <taxon>Eukaryota</taxon>
        <taxon>Metazoa</taxon>
        <taxon>Ecdysozoa</taxon>
        <taxon>Nematoda</taxon>
        <taxon>Chromadorea</taxon>
        <taxon>Rhabditida</taxon>
        <taxon>Spirurina</taxon>
        <taxon>Spiruromorpha</taxon>
        <taxon>Filarioidea</taxon>
        <taxon>Onchocercidae</taxon>
        <taxon>Onchocerca</taxon>
    </lineage>
</organism>
<dbReference type="Pfam" id="PF12348">
    <property type="entry name" value="CLASP_N"/>
    <property type="match status" value="1"/>
</dbReference>
<dbReference type="Gene3D" id="1.25.10.10">
    <property type="entry name" value="Leucine-rich Repeat Variant"/>
    <property type="match status" value="5"/>
</dbReference>
<evidence type="ECO:0000313" key="7">
    <source>
        <dbReference type="Proteomes" id="UP000024404"/>
    </source>
</evidence>
<dbReference type="GO" id="GO:0005929">
    <property type="term" value="C:cilium"/>
    <property type="evidence" value="ECO:0007669"/>
    <property type="project" value="EnsemblMetazoa"/>
</dbReference>
<dbReference type="PANTHER" id="PTHR21567">
    <property type="entry name" value="CLASP"/>
    <property type="match status" value="1"/>
</dbReference>
<accession>A0A8R1Y0Q2</accession>
<evidence type="ECO:0000259" key="5">
    <source>
        <dbReference type="SMART" id="SM01349"/>
    </source>
</evidence>
<name>A0A8R1Y0Q2_ONCVO</name>
<feature type="region of interest" description="Disordered" evidence="4">
    <location>
        <begin position="401"/>
        <end position="422"/>
    </location>
</feature>
<evidence type="ECO:0000256" key="3">
    <source>
        <dbReference type="ARBA" id="ARBA00023212"/>
    </source>
</evidence>